<reference evidence="19 20" key="2">
    <citation type="submission" date="2018-06" db="EMBL/GenBank/DDBJ databases">
        <authorList>
            <consortium name="GenomeTrakr: Next Generation Sequencing Network for Food Pathogen Tracability"/>
        </authorList>
    </citation>
    <scope>NUCLEOTIDE SEQUENCE [LARGE SCALE GENOMIC DNA]</scope>
    <source>
        <strain evidence="12 20">CFSAN008042</strain>
        <strain evidence="13 23">CFSAN063727</strain>
        <strain evidence="11 19">FDA00007096</strain>
        <strain evidence="14 22">LS1344</strain>
    </source>
</reference>
<evidence type="ECO:0000313" key="23">
    <source>
        <dbReference type="Proteomes" id="UP000528151"/>
    </source>
</evidence>
<evidence type="ECO:0000313" key="20">
    <source>
        <dbReference type="Proteomes" id="UP000368512"/>
    </source>
</evidence>
<dbReference type="EMBL" id="AALGDA010000048">
    <property type="protein sequence ID" value="ECY9783723.1"/>
    <property type="molecule type" value="Genomic_DNA"/>
</dbReference>
<dbReference type="Proteomes" id="UP000489121">
    <property type="component" value="Unassembled WGS sequence"/>
</dbReference>
<reference evidence="16 24" key="4">
    <citation type="submission" date="2020-06" db="EMBL/GenBank/DDBJ databases">
        <title>Two Listeria outbreaks in Switzerland in 2018 and 2020.</title>
        <authorList>
            <person name="Stevens M.J.A."/>
            <person name="Bloemberg G."/>
            <person name="Nusch-Inderbinnen M."/>
            <person name="Stephan R."/>
        </authorList>
    </citation>
    <scope>NUCLEOTIDE SEQUENCE [LARGE SCALE GENOMIC DNA]</scope>
    <source>
        <strain evidence="16 24">N18-0707</strain>
    </source>
</reference>
<dbReference type="RefSeq" id="WP_003726447.1">
    <property type="nucleotide sequence ID" value="NC_021825.2"/>
</dbReference>
<evidence type="ECO:0000256" key="1">
    <source>
        <dbReference type="ARBA" id="ARBA00004651"/>
    </source>
</evidence>
<dbReference type="PANTHER" id="PTHR43823">
    <property type="entry name" value="SPORULATION PROTEIN YKVU"/>
    <property type="match status" value="1"/>
</dbReference>
<evidence type="ECO:0000313" key="12">
    <source>
        <dbReference type="EMBL" id="EAC7479576.1"/>
    </source>
</evidence>
<dbReference type="PANTHER" id="PTHR43823:SF3">
    <property type="entry name" value="MULTIDRUG EXPORT PROTEIN MEPA"/>
    <property type="match status" value="1"/>
</dbReference>
<gene>
    <name evidence="17" type="primary">mepa_1</name>
    <name evidence="11" type="ORF">ARY78_01225</name>
    <name evidence="13" type="ORF">CA369_12660</name>
    <name evidence="12" type="ORF">DQ70_02630</name>
    <name evidence="17" type="ORF">DYZ80_00246</name>
    <name evidence="14" type="ORF">E5F58_01495</name>
    <name evidence="15" type="ORF">F6515_12075</name>
    <name evidence="16" type="ORF">HZJ64_00390</name>
</gene>
<feature type="transmembrane region" description="Helical" evidence="10">
    <location>
        <begin position="95"/>
        <end position="118"/>
    </location>
</feature>
<keyword evidence="6 10" id="KW-0812">Transmembrane</keyword>
<name>A0A0B8RCH3_LISMN</name>
<feature type="transmembrane region" description="Helical" evidence="10">
    <location>
        <begin position="167"/>
        <end position="189"/>
    </location>
</feature>
<feature type="transmembrane region" description="Helical" evidence="10">
    <location>
        <begin position="195"/>
        <end position="215"/>
    </location>
</feature>
<evidence type="ECO:0000256" key="3">
    <source>
        <dbReference type="ARBA" id="ARBA00022106"/>
    </source>
</evidence>
<reference evidence="17 18" key="1">
    <citation type="journal article" date="2018" name="BMC Genomics">
        <title>Genes significantly associated with lineage II food isolates of Listeria monocytogenes.</title>
        <authorList>
            <person name="Pirone-Davies C."/>
            <person name="Chen Y."/>
            <person name="Pightling A."/>
            <person name="Ryan G."/>
            <person name="Wang Y."/>
            <person name="Yao K."/>
            <person name="Hoffmann M."/>
            <person name="Allard M.W."/>
        </authorList>
    </citation>
    <scope>NUCLEOTIDE SEQUENCE [LARGE SCALE GENOMIC DNA]</scope>
    <source>
        <strain evidence="17 18">PNUSAL000550</strain>
    </source>
</reference>
<dbReference type="Proteomes" id="UP000544530">
    <property type="component" value="Unassembled WGS sequence"/>
</dbReference>
<evidence type="ECO:0000256" key="5">
    <source>
        <dbReference type="ARBA" id="ARBA00022475"/>
    </source>
</evidence>
<evidence type="ECO:0000313" key="17">
    <source>
        <dbReference type="EMBL" id="RKA10719.1"/>
    </source>
</evidence>
<dbReference type="GO" id="GO:0015297">
    <property type="term" value="F:antiporter activity"/>
    <property type="evidence" value="ECO:0007669"/>
    <property type="project" value="InterPro"/>
</dbReference>
<evidence type="ECO:0000256" key="2">
    <source>
        <dbReference type="ARBA" id="ARBA00008417"/>
    </source>
</evidence>
<evidence type="ECO:0000256" key="6">
    <source>
        <dbReference type="ARBA" id="ARBA00022692"/>
    </source>
</evidence>
<dbReference type="EMBL" id="AAAIXK010000001">
    <property type="protein sequence ID" value="EAC5549050.1"/>
    <property type="molecule type" value="Genomic_DNA"/>
</dbReference>
<keyword evidence="4" id="KW-0813">Transport</keyword>
<dbReference type="InterPro" id="IPR045070">
    <property type="entry name" value="MATE_MepA-like"/>
</dbReference>
<dbReference type="EMBL" id="AAAJWF010000001">
    <property type="protein sequence ID" value="EAC7479576.1"/>
    <property type="molecule type" value="Genomic_DNA"/>
</dbReference>
<dbReference type="Proteomes" id="UP000368512">
    <property type="component" value="Unassembled WGS sequence"/>
</dbReference>
<dbReference type="GO" id="GO:0042910">
    <property type="term" value="F:xenobiotic transmembrane transporter activity"/>
    <property type="evidence" value="ECO:0007669"/>
    <property type="project" value="InterPro"/>
</dbReference>
<evidence type="ECO:0000313" key="19">
    <source>
        <dbReference type="Proteomes" id="UP000365297"/>
    </source>
</evidence>
<dbReference type="CDD" id="cd13143">
    <property type="entry name" value="MATE_MepA_like"/>
    <property type="match status" value="1"/>
</dbReference>
<comment type="caution">
    <text evidence="11">The sequence shown here is derived from an EMBL/GenBank/DDBJ whole genome shotgun (WGS) entry which is preliminary data.</text>
</comment>
<feature type="transmembrane region" description="Helical" evidence="10">
    <location>
        <begin position="317"/>
        <end position="340"/>
    </location>
</feature>
<dbReference type="GO" id="GO:0005886">
    <property type="term" value="C:plasma membrane"/>
    <property type="evidence" value="ECO:0007669"/>
    <property type="project" value="UniProtKB-SubCell"/>
</dbReference>
<evidence type="ECO:0000313" key="22">
    <source>
        <dbReference type="Proteomes" id="UP000527632"/>
    </source>
</evidence>
<evidence type="ECO:0000313" key="14">
    <source>
        <dbReference type="EMBL" id="EAH4240672.1"/>
    </source>
</evidence>
<keyword evidence="5" id="KW-1003">Cell membrane</keyword>
<dbReference type="EMBL" id="QXLS01000001">
    <property type="protein sequence ID" value="RKA10719.1"/>
    <property type="molecule type" value="Genomic_DNA"/>
</dbReference>
<accession>A0A0B8RCH3</accession>
<feature type="transmembrane region" description="Helical" evidence="10">
    <location>
        <begin position="21"/>
        <end position="45"/>
    </location>
</feature>
<dbReference type="Proteomes" id="UP000527632">
    <property type="component" value="Unassembled WGS sequence"/>
</dbReference>
<sequence>MKHSDNYYLTKASIPKAIAHLSIPMMLGMSVGVIYNLINAFFIGLLHDTSMLTAVTLGLPMFTVLMAIGNMFGVGGGTYISRLLGKEEGIKAKQVSAFVLYGSLVLGIICAIILGFLINPVTHFLGADATSFLHTKNYTLALLICSPFIIANFALEQVVRSEGASRVSMNGMIIATVVNLVFDPLLILYFDFNVVGAAVSVGLASLFSLIYYAWYLEKKSEYLSIRFKWFKATKEIVQNVFKIGVSELLLSLFLIVTTLVLNHYSMIYGEGVVAGFGVALRVVQLPEFICMGLYMGIIPLLAYNYGSGNIARFEKAIRATAISIGLIVLLLSSLVFLFRFQVMHLFSDSQSVITLGVHIMVAMLISSLFSGFTGLFTSTFQAIGKAIPATIMSVSQGIIFIPVIILGQHYFGLMGVIWSLTATEILTCIIGVTLFTIHNVKIASSAKTKDLAV</sequence>
<feature type="transmembrane region" description="Helical" evidence="10">
    <location>
        <begin position="138"/>
        <end position="155"/>
    </location>
</feature>
<feature type="transmembrane region" description="Helical" evidence="10">
    <location>
        <begin position="352"/>
        <end position="377"/>
    </location>
</feature>
<evidence type="ECO:0000313" key="11">
    <source>
        <dbReference type="EMBL" id="EAC5549050.1"/>
    </source>
</evidence>
<dbReference type="EMBL" id="AABGUK010000001">
    <property type="protein sequence ID" value="EAH4240672.1"/>
    <property type="molecule type" value="Genomic_DNA"/>
</dbReference>
<evidence type="ECO:0000256" key="10">
    <source>
        <dbReference type="SAM" id="Phobius"/>
    </source>
</evidence>
<evidence type="ECO:0000313" key="21">
    <source>
        <dbReference type="Proteomes" id="UP000489121"/>
    </source>
</evidence>
<dbReference type="InterPro" id="IPR048279">
    <property type="entry name" value="MdtK-like"/>
</dbReference>
<dbReference type="KEGG" id="lmok:CQ02_05170"/>
<dbReference type="EMBL" id="AABBZO010000016">
    <property type="protein sequence ID" value="EAG4463145.1"/>
    <property type="molecule type" value="Genomic_DNA"/>
</dbReference>
<keyword evidence="7 10" id="KW-1133">Transmembrane helix</keyword>
<evidence type="ECO:0000313" key="13">
    <source>
        <dbReference type="EMBL" id="EAG4463145.1"/>
    </source>
</evidence>
<feature type="transmembrane region" description="Helical" evidence="10">
    <location>
        <begin position="389"/>
        <end position="411"/>
    </location>
</feature>
<proteinExistence type="inferred from homology"/>
<dbReference type="Proteomes" id="UP000365297">
    <property type="component" value="Unassembled WGS sequence"/>
</dbReference>
<feature type="transmembrane region" description="Helical" evidence="10">
    <location>
        <begin position="417"/>
        <end position="437"/>
    </location>
</feature>
<dbReference type="Proteomes" id="UP000528151">
    <property type="component" value="Unassembled WGS sequence"/>
</dbReference>
<protein>
    <recommendedName>
        <fullName evidence="3">Multidrug export protein MepA</fullName>
    </recommendedName>
</protein>
<dbReference type="Proteomes" id="UP000272537">
    <property type="component" value="Unassembled WGS sequence"/>
</dbReference>
<dbReference type="AlphaFoldDB" id="A0A0B8RCH3"/>
<feature type="transmembrane region" description="Helical" evidence="10">
    <location>
        <begin position="236"/>
        <end position="265"/>
    </location>
</feature>
<evidence type="ECO:0000256" key="7">
    <source>
        <dbReference type="ARBA" id="ARBA00022989"/>
    </source>
</evidence>
<evidence type="ECO:0000313" key="16">
    <source>
        <dbReference type="EMBL" id="NYA00275.1"/>
    </source>
</evidence>
<dbReference type="Pfam" id="PF01554">
    <property type="entry name" value="MatE"/>
    <property type="match status" value="2"/>
</dbReference>
<keyword evidence="9" id="KW-0046">Antibiotic resistance</keyword>
<evidence type="ECO:0000313" key="18">
    <source>
        <dbReference type="Proteomes" id="UP000272537"/>
    </source>
</evidence>
<feature type="transmembrane region" description="Helical" evidence="10">
    <location>
        <begin position="285"/>
        <end position="305"/>
    </location>
</feature>
<comment type="similarity">
    <text evidence="2">Belongs to the multi antimicrobial extrusion (MATE) (TC 2.A.66.1) family. MepA subfamily.</text>
</comment>
<dbReference type="InterPro" id="IPR051327">
    <property type="entry name" value="MATE_MepA_subfamily"/>
</dbReference>
<evidence type="ECO:0000313" key="15">
    <source>
        <dbReference type="EMBL" id="ECY9783723.1"/>
    </source>
</evidence>
<evidence type="ECO:0000256" key="4">
    <source>
        <dbReference type="ARBA" id="ARBA00022448"/>
    </source>
</evidence>
<evidence type="ECO:0000256" key="8">
    <source>
        <dbReference type="ARBA" id="ARBA00023136"/>
    </source>
</evidence>
<comment type="subcellular location">
    <subcellularLocation>
        <location evidence="1">Cell membrane</location>
        <topology evidence="1">Multi-pass membrane protein</topology>
    </subcellularLocation>
</comment>
<feature type="transmembrane region" description="Helical" evidence="10">
    <location>
        <begin position="51"/>
        <end position="74"/>
    </location>
</feature>
<keyword evidence="8 10" id="KW-0472">Membrane</keyword>
<reference evidence="15 21" key="3">
    <citation type="submission" date="2019-09" db="EMBL/GenBank/DDBJ databases">
        <authorList>
            <consortium name="PulseNet: The National Subtyping Network for Foodborne Disease Surveillance"/>
            <person name="Tarr C.L."/>
            <person name="Trees E."/>
            <person name="Katz L.S."/>
            <person name="Carleton-Romer H.A."/>
            <person name="Stroika S."/>
            <person name="Kucerova Z."/>
            <person name="Roache K.F."/>
            <person name="Sabol A.L."/>
            <person name="Besser J."/>
            <person name="Gerner-Smidt P."/>
        </authorList>
    </citation>
    <scope>NUCLEOTIDE SEQUENCE [LARGE SCALE GENOMIC DNA]</scope>
    <source>
        <strain evidence="15 21">PNUSAL005692</strain>
    </source>
</reference>
<evidence type="ECO:0000256" key="9">
    <source>
        <dbReference type="ARBA" id="ARBA00023251"/>
    </source>
</evidence>
<evidence type="ECO:0000313" key="24">
    <source>
        <dbReference type="Proteomes" id="UP000544530"/>
    </source>
</evidence>
<dbReference type="PIRSF" id="PIRSF006603">
    <property type="entry name" value="DinF"/>
    <property type="match status" value="1"/>
</dbReference>
<dbReference type="EMBL" id="JACAVN010000001">
    <property type="protein sequence ID" value="NYA00275.1"/>
    <property type="molecule type" value="Genomic_DNA"/>
</dbReference>
<organism evidence="11 19">
    <name type="scientific">Listeria monocytogenes</name>
    <dbReference type="NCBI Taxonomy" id="1639"/>
    <lineage>
        <taxon>Bacteria</taxon>
        <taxon>Bacillati</taxon>
        <taxon>Bacillota</taxon>
        <taxon>Bacilli</taxon>
        <taxon>Bacillales</taxon>
        <taxon>Listeriaceae</taxon>
        <taxon>Listeria</taxon>
    </lineage>
</organism>
<dbReference type="KEGG" id="lmv:Y193_10795"/>
<dbReference type="GO" id="GO:0046677">
    <property type="term" value="P:response to antibiotic"/>
    <property type="evidence" value="ECO:0007669"/>
    <property type="project" value="UniProtKB-KW"/>
</dbReference>
<dbReference type="InterPro" id="IPR002528">
    <property type="entry name" value="MATE_fam"/>
</dbReference>